<evidence type="ECO:0000313" key="5">
    <source>
        <dbReference type="Proteomes" id="UP000179627"/>
    </source>
</evidence>
<reference evidence="5" key="1">
    <citation type="submission" date="2016-07" db="EMBL/GenBank/DDBJ databases">
        <title>Sequence Frankia sp. strain CcI1.17.</title>
        <authorList>
            <person name="Ghodhbane-Gtari F."/>
            <person name="Swanson E."/>
            <person name="Gueddou A."/>
            <person name="Morris K."/>
            <person name="Hezbri K."/>
            <person name="Ktari A."/>
            <person name="Nouioui I."/>
            <person name="Abebe-Akele F."/>
            <person name="Simpson S."/>
            <person name="Thomas K."/>
            <person name="Gtari M."/>
            <person name="Tisa L.S."/>
            <person name="Hurst S."/>
        </authorList>
    </citation>
    <scope>NUCLEOTIDE SEQUENCE [LARGE SCALE GENOMIC DNA]</scope>
    <source>
        <strain evidence="5">Cc1.17</strain>
    </source>
</reference>
<name>A0A1S1RIH4_9ACTN</name>
<keyword evidence="5" id="KW-1185">Reference proteome</keyword>
<dbReference type="SUPFAM" id="SSF55729">
    <property type="entry name" value="Acyl-CoA N-acyltransferases (Nat)"/>
    <property type="match status" value="1"/>
</dbReference>
<feature type="domain" description="N-acetyltransferase" evidence="3">
    <location>
        <begin position="1"/>
        <end position="166"/>
    </location>
</feature>
<organism evidence="4 5">
    <name type="scientific">Parafrankia colletiae</name>
    <dbReference type="NCBI Taxonomy" id="573497"/>
    <lineage>
        <taxon>Bacteria</taxon>
        <taxon>Bacillati</taxon>
        <taxon>Actinomycetota</taxon>
        <taxon>Actinomycetes</taxon>
        <taxon>Frankiales</taxon>
        <taxon>Frankiaceae</taxon>
        <taxon>Parafrankia</taxon>
    </lineage>
</organism>
<comment type="caution">
    <text evidence="4">The sequence shown here is derived from an EMBL/GenBank/DDBJ whole genome shotgun (WGS) entry which is preliminary data.</text>
</comment>
<gene>
    <name evidence="4" type="ORF">CC117_01515</name>
</gene>
<dbReference type="Proteomes" id="UP000179627">
    <property type="component" value="Unassembled WGS sequence"/>
</dbReference>
<dbReference type="AlphaFoldDB" id="A0A1S1RIH4"/>
<keyword evidence="1 4" id="KW-0808">Transferase</keyword>
<dbReference type="CDD" id="cd04301">
    <property type="entry name" value="NAT_SF"/>
    <property type="match status" value="1"/>
</dbReference>
<sequence>MKIRECREQDLELLETCKPSPGRTRRHAIRFDRQQRGLSTYLTAWVDGLPAGTGEILWSGCAAPEVHQIYSRCPELNGLDVWPAERQSQGIGTAVIRAAEARTYDRGYHQIGLGVTDDNPRAAALYLRLGYQETGCLYLDRYYYLDDHGHRHDVADPARFLVKQLQARQLEPGNPPPPAL</sequence>
<evidence type="ECO:0000256" key="1">
    <source>
        <dbReference type="ARBA" id="ARBA00022679"/>
    </source>
</evidence>
<dbReference type="PROSITE" id="PS51186">
    <property type="entry name" value="GNAT"/>
    <property type="match status" value="1"/>
</dbReference>
<dbReference type="InterPro" id="IPR050832">
    <property type="entry name" value="Bact_Acetyltransf"/>
</dbReference>
<dbReference type="RefSeq" id="WP_071082051.1">
    <property type="nucleotide sequence ID" value="NZ_MBLM01000002.1"/>
</dbReference>
<dbReference type="InterPro" id="IPR000182">
    <property type="entry name" value="GNAT_dom"/>
</dbReference>
<dbReference type="Pfam" id="PF00583">
    <property type="entry name" value="Acetyltransf_1"/>
    <property type="match status" value="1"/>
</dbReference>
<evidence type="ECO:0000259" key="3">
    <source>
        <dbReference type="PROSITE" id="PS51186"/>
    </source>
</evidence>
<evidence type="ECO:0000256" key="2">
    <source>
        <dbReference type="ARBA" id="ARBA00023315"/>
    </source>
</evidence>
<accession>A0A1S1RIH4</accession>
<dbReference type="OrthoDB" id="5173601at2"/>
<protein>
    <submittedName>
        <fullName evidence="4">Acetyltransferase</fullName>
    </submittedName>
</protein>
<evidence type="ECO:0000313" key="4">
    <source>
        <dbReference type="EMBL" id="OHV46523.1"/>
    </source>
</evidence>
<dbReference type="GO" id="GO:0016747">
    <property type="term" value="F:acyltransferase activity, transferring groups other than amino-acyl groups"/>
    <property type="evidence" value="ECO:0007669"/>
    <property type="project" value="InterPro"/>
</dbReference>
<dbReference type="PANTHER" id="PTHR43877">
    <property type="entry name" value="AMINOALKYLPHOSPHONATE N-ACETYLTRANSFERASE-RELATED-RELATED"/>
    <property type="match status" value="1"/>
</dbReference>
<dbReference type="EMBL" id="MBLM01000002">
    <property type="protein sequence ID" value="OHV46523.1"/>
    <property type="molecule type" value="Genomic_DNA"/>
</dbReference>
<dbReference type="Gene3D" id="3.40.630.30">
    <property type="match status" value="1"/>
</dbReference>
<dbReference type="InterPro" id="IPR016181">
    <property type="entry name" value="Acyl_CoA_acyltransferase"/>
</dbReference>
<keyword evidence="2" id="KW-0012">Acyltransferase</keyword>
<proteinExistence type="predicted"/>